<name>A0ABV1G609_9FIRM</name>
<evidence type="ECO:0000313" key="2">
    <source>
        <dbReference type="EMBL" id="MEQ2510851.1"/>
    </source>
</evidence>
<dbReference type="PANTHER" id="PTHR37301:SF1">
    <property type="entry name" value="DNA-BINDING PROTEIN"/>
    <property type="match status" value="1"/>
</dbReference>
<gene>
    <name evidence="2" type="ORF">WMO66_06260</name>
</gene>
<keyword evidence="3" id="KW-1185">Reference proteome</keyword>
<dbReference type="Pfam" id="PF13443">
    <property type="entry name" value="HTH_26"/>
    <property type="match status" value="1"/>
</dbReference>
<proteinExistence type="predicted"/>
<dbReference type="InterPro" id="IPR010982">
    <property type="entry name" value="Lambda_DNA-bd_dom_sf"/>
</dbReference>
<dbReference type="InterPro" id="IPR001387">
    <property type="entry name" value="Cro/C1-type_HTH"/>
</dbReference>
<dbReference type="PANTHER" id="PTHR37301">
    <property type="entry name" value="DNA-BINDING PROTEIN-RELATED"/>
    <property type="match status" value="1"/>
</dbReference>
<comment type="caution">
    <text evidence="2">The sequence shown here is derived from an EMBL/GenBank/DDBJ whole genome shotgun (WGS) entry which is preliminary data.</text>
</comment>
<dbReference type="Proteomes" id="UP001491552">
    <property type="component" value="Unassembled WGS sequence"/>
</dbReference>
<dbReference type="SUPFAM" id="SSF47413">
    <property type="entry name" value="lambda repressor-like DNA-binding domains"/>
    <property type="match status" value="1"/>
</dbReference>
<dbReference type="Gene3D" id="1.10.260.40">
    <property type="entry name" value="lambda repressor-like DNA-binding domains"/>
    <property type="match status" value="1"/>
</dbReference>
<organism evidence="2 3">
    <name type="scientific">Faecousia intestinalis</name>
    <dbReference type="NCBI Taxonomy" id="3133167"/>
    <lineage>
        <taxon>Bacteria</taxon>
        <taxon>Bacillati</taxon>
        <taxon>Bacillota</taxon>
        <taxon>Clostridia</taxon>
        <taxon>Eubacteriales</taxon>
        <taxon>Oscillospiraceae</taxon>
        <taxon>Faecousia</taxon>
    </lineage>
</organism>
<dbReference type="RefSeq" id="WP_349135535.1">
    <property type="nucleotide sequence ID" value="NZ_JBBMFF010000194.1"/>
</dbReference>
<evidence type="ECO:0000313" key="3">
    <source>
        <dbReference type="Proteomes" id="UP001491552"/>
    </source>
</evidence>
<feature type="domain" description="HTH cro/C1-type" evidence="1">
    <location>
        <begin position="41"/>
        <end position="61"/>
    </location>
</feature>
<evidence type="ECO:0000259" key="1">
    <source>
        <dbReference type="PROSITE" id="PS50943"/>
    </source>
</evidence>
<accession>A0ABV1G609</accession>
<reference evidence="2 3" key="1">
    <citation type="submission" date="2024-03" db="EMBL/GenBank/DDBJ databases">
        <title>Human intestinal bacterial collection.</title>
        <authorList>
            <person name="Pauvert C."/>
            <person name="Hitch T.C.A."/>
            <person name="Clavel T."/>
        </authorList>
    </citation>
    <scope>NUCLEOTIDE SEQUENCE [LARGE SCALE GENOMIC DNA]</scope>
    <source>
        <strain evidence="2 3">CLA-AA-H192</strain>
    </source>
</reference>
<dbReference type="PROSITE" id="PS50943">
    <property type="entry name" value="HTH_CROC1"/>
    <property type="match status" value="1"/>
</dbReference>
<sequence>MAVRYNKLWKILIDKKMKKKDLQEAAHITHYQMMKLARDENITTEIIGRICKALGCTPDEIMEFYDE</sequence>
<protein>
    <submittedName>
        <fullName evidence="2">Helix-turn-helix transcriptional regulator</fullName>
    </submittedName>
</protein>
<dbReference type="EMBL" id="JBBMFF010000194">
    <property type="protein sequence ID" value="MEQ2510851.1"/>
    <property type="molecule type" value="Genomic_DNA"/>
</dbReference>